<dbReference type="Proteomes" id="UP000193077">
    <property type="component" value="Unassembled WGS sequence"/>
</dbReference>
<evidence type="ECO:0000313" key="1">
    <source>
        <dbReference type="EMBL" id="SLN62681.1"/>
    </source>
</evidence>
<dbReference type="AlphaFoldDB" id="A0A1Y5TFM1"/>
<dbReference type="GO" id="GO:0020037">
    <property type="term" value="F:heme binding"/>
    <property type="evidence" value="ECO:0007669"/>
    <property type="project" value="InterPro"/>
</dbReference>
<dbReference type="EMBL" id="FWFO01000003">
    <property type="protein sequence ID" value="SLN62681.1"/>
    <property type="molecule type" value="Genomic_DNA"/>
</dbReference>
<dbReference type="SUPFAM" id="SSF47175">
    <property type="entry name" value="Cytochromes"/>
    <property type="match status" value="1"/>
</dbReference>
<organism evidence="1 2">
    <name type="scientific">Falsiruegeria litorea R37</name>
    <dbReference type="NCBI Taxonomy" id="1200284"/>
    <lineage>
        <taxon>Bacteria</taxon>
        <taxon>Pseudomonadati</taxon>
        <taxon>Pseudomonadota</taxon>
        <taxon>Alphaproteobacteria</taxon>
        <taxon>Rhodobacterales</taxon>
        <taxon>Roseobacteraceae</taxon>
        <taxon>Falsiruegeria</taxon>
    </lineage>
</organism>
<dbReference type="PROSITE" id="PS51009">
    <property type="entry name" value="CYTCII"/>
    <property type="match status" value="1"/>
</dbReference>
<dbReference type="InterPro" id="IPR002321">
    <property type="entry name" value="Cyt_c_II"/>
</dbReference>
<dbReference type="InterPro" id="IPR010980">
    <property type="entry name" value="Cyt_c/b562"/>
</dbReference>
<reference evidence="1 2" key="1">
    <citation type="submission" date="2017-03" db="EMBL/GenBank/DDBJ databases">
        <authorList>
            <person name="Afonso C.L."/>
            <person name="Miller P.J."/>
            <person name="Scott M.A."/>
            <person name="Spackman E."/>
            <person name="Goraichik I."/>
            <person name="Dimitrov K.M."/>
            <person name="Suarez D.L."/>
            <person name="Swayne D.E."/>
        </authorList>
    </citation>
    <scope>NUCLEOTIDE SEQUENCE [LARGE SCALE GENOMIC DNA]</scope>
    <source>
        <strain evidence="1 2">CECT 7639</strain>
    </source>
</reference>
<dbReference type="GO" id="GO:0009055">
    <property type="term" value="F:electron transfer activity"/>
    <property type="evidence" value="ECO:0007669"/>
    <property type="project" value="InterPro"/>
</dbReference>
<gene>
    <name evidence="1" type="ORF">TRL7639_03510</name>
</gene>
<dbReference type="Gene3D" id="1.20.120.10">
    <property type="entry name" value="Cytochrome c/b562"/>
    <property type="match status" value="1"/>
</dbReference>
<protein>
    <submittedName>
        <fullName evidence="1">Cytochrome c-556</fullName>
    </submittedName>
</protein>
<evidence type="ECO:0000313" key="2">
    <source>
        <dbReference type="Proteomes" id="UP000193077"/>
    </source>
</evidence>
<name>A0A1Y5TFM1_9RHOB</name>
<dbReference type="GO" id="GO:0022900">
    <property type="term" value="P:electron transport chain"/>
    <property type="evidence" value="ECO:0007669"/>
    <property type="project" value="InterPro"/>
</dbReference>
<proteinExistence type="predicted"/>
<dbReference type="Pfam" id="PF01322">
    <property type="entry name" value="Cytochrom_C_2"/>
    <property type="match status" value="1"/>
</dbReference>
<sequence length="150" mass="17090">MLRRQAPLIVAFVALLGLGSVVIGDTIRMQHPRVIERINLMRSSKLAMEILGAMASGREAFDRKRANQARRVLIRNTSKIPSKFRRNPYDPASRARQHIWTQWADFKRQSKSAQATAKGVSTRNVVTLRQTLPPMINACLSCHQTFRKRP</sequence>
<dbReference type="GO" id="GO:0005506">
    <property type="term" value="F:iron ion binding"/>
    <property type="evidence" value="ECO:0007669"/>
    <property type="project" value="InterPro"/>
</dbReference>
<dbReference type="OrthoDB" id="7596534at2"/>
<keyword evidence="2" id="KW-1185">Reference proteome</keyword>
<accession>A0A1Y5TFM1</accession>